<dbReference type="PANTHER" id="PTHR21726">
    <property type="entry name" value="PHOSPHATIDYLINOSITOL N-ACETYLGLUCOSAMINYLTRANSFERASE SUBUNIT P DOWN SYNDROME CRITICAL REGION PROTEIN 5 -RELATED"/>
    <property type="match status" value="1"/>
</dbReference>
<reference evidence="4" key="1">
    <citation type="submission" date="2015-07" db="EMBL/GenBank/DDBJ databases">
        <title>Transcriptome Assembly of Anthurium amnicola.</title>
        <authorList>
            <person name="Suzuki J."/>
        </authorList>
    </citation>
    <scope>NUCLEOTIDE SEQUENCE</scope>
</reference>
<dbReference type="PANTHER" id="PTHR21726:SF61">
    <property type="entry name" value="DNAA INITIATOR-ASSOCIATING PROTEIN"/>
    <property type="match status" value="1"/>
</dbReference>
<dbReference type="Pfam" id="PF14383">
    <property type="entry name" value="VARLMGL"/>
    <property type="match status" value="1"/>
</dbReference>
<dbReference type="Pfam" id="PF14309">
    <property type="entry name" value="DUF4378"/>
    <property type="match status" value="1"/>
</dbReference>
<evidence type="ECO:0000259" key="3">
    <source>
        <dbReference type="Pfam" id="PF14383"/>
    </source>
</evidence>
<name>A0A1D1YRL3_9ARAE</name>
<organism evidence="4">
    <name type="scientific">Anthurium amnicola</name>
    <dbReference type="NCBI Taxonomy" id="1678845"/>
    <lineage>
        <taxon>Eukaryota</taxon>
        <taxon>Viridiplantae</taxon>
        <taxon>Streptophyta</taxon>
        <taxon>Embryophyta</taxon>
        <taxon>Tracheophyta</taxon>
        <taxon>Spermatophyta</taxon>
        <taxon>Magnoliopsida</taxon>
        <taxon>Liliopsida</taxon>
        <taxon>Araceae</taxon>
        <taxon>Pothoideae</taxon>
        <taxon>Potheae</taxon>
        <taxon>Anthurium</taxon>
    </lineage>
</organism>
<feature type="compositionally biased region" description="Low complexity" evidence="1">
    <location>
        <begin position="284"/>
        <end position="303"/>
    </location>
</feature>
<accession>A0A1D1YRL3</accession>
<dbReference type="AlphaFoldDB" id="A0A1D1YRL3"/>
<evidence type="ECO:0000256" key="1">
    <source>
        <dbReference type="SAM" id="MobiDB-lite"/>
    </source>
</evidence>
<evidence type="ECO:0000313" key="4">
    <source>
        <dbReference type="EMBL" id="JAT57277.1"/>
    </source>
</evidence>
<gene>
    <name evidence="4" type="primary">NPC2_4</name>
    <name evidence="4" type="ORF">g.59883</name>
</gene>
<feature type="domain" description="DUF3741" evidence="3">
    <location>
        <begin position="68"/>
        <end position="93"/>
    </location>
</feature>
<feature type="compositionally biased region" description="Basic and acidic residues" evidence="1">
    <location>
        <begin position="95"/>
        <end position="104"/>
    </location>
</feature>
<feature type="non-terminal residue" evidence="4">
    <location>
        <position position="1"/>
    </location>
</feature>
<feature type="region of interest" description="Disordered" evidence="1">
    <location>
        <begin position="136"/>
        <end position="157"/>
    </location>
</feature>
<feature type="domain" description="DUF4378" evidence="2">
    <location>
        <begin position="780"/>
        <end position="942"/>
    </location>
</feature>
<feature type="region of interest" description="Disordered" evidence="1">
    <location>
        <begin position="283"/>
        <end position="308"/>
    </location>
</feature>
<protein>
    <submittedName>
        <fullName evidence="4">Epididymal secretory protein E1</fullName>
    </submittedName>
</protein>
<dbReference type="InterPro" id="IPR025486">
    <property type="entry name" value="DUF4378"/>
</dbReference>
<evidence type="ECO:0000259" key="2">
    <source>
        <dbReference type="Pfam" id="PF14309"/>
    </source>
</evidence>
<dbReference type="EMBL" id="GDJX01010659">
    <property type="protein sequence ID" value="JAT57277.1"/>
    <property type="molecule type" value="Transcribed_RNA"/>
</dbReference>
<feature type="region of interest" description="Disordered" evidence="1">
    <location>
        <begin position="93"/>
        <end position="116"/>
    </location>
</feature>
<dbReference type="InterPro" id="IPR032795">
    <property type="entry name" value="DUF3741-assoc"/>
</dbReference>
<sequence>FQLFDWNRRLANKKFFSRKLLPQVRAAKKISKKFGGDERMPAAKLLLIAEENRGGFPTTKKWEGDSASHADRGSGMCTPSLVARLMGLESMPAGMRHDKPRKAVDGASSSSSSSNGGCYFDGSDASGSSWHYQDLGLGSGGRGRTKLERRPQKLQKTGAFDRQPVVAARVSSEALPCNRSLLARSRKRHHYLASPVKSPRLLGRRSSARLMEAAARILEPGLQSRNRARCSLTYAAPSQANMEGADKPLLLQRPSERVDAPVISPCKNSGNLVQVPETMLKPNESSAAEFGSSSTSDFSNTSSHDGFNETVPKVPVVLKDERRVPSLAIQVKANARSIPHGFMNRKSRLQNEFENQMKPQQDAAASTSALKQNNVRPNEMPLITERVAPAPKLGTRQRGRREPRSWHESKDLVASNINLNNRSWTTTTKITDSQRMEMEGNACDKKSLVRKRRSIGNITQRESTTAVNSTLSKQRTGISEAHNGKGARLTCARSIHGSSGKSALHKVGASDWSSSSKNGGIVSFRFSTSTGNNALPSGSVSERNNVHLCAGISQYGTSTNNSKTGKLSCEGVPDKTIDALSALLEQKIRELACSDLEESASGDDVQSRSSAAILEGLIAALTTAQPMPQKKECDSAVHLRMEDEPCYNSKFPSKCANSHGQKVSIVQKFQTEAKAGISPGILHYSDYDQPSPVSILEASFSNDSCFSESFNSSSGYQPEVGFIDGSLDKSKSWELDADLSDSATSTNGRKIDWGMTPLSLDNISIMNNINLHGTWPAGSELDYVREVISNADLSFGSIFLDKSDGKAYSSIDLMLLDTTENLLDAFWEGSNSGVCFSETNEKIKFRRFLFDCMVEHLEVKYSNCCTTGYKAWMKLPLLTRDTLMQDISKEIISCRDLAGKILDEIVEKDMSCMNRKWTDFETETFEAGTEIGNDLLQLIVDETVNDLWC</sequence>
<proteinExistence type="predicted"/>